<dbReference type="PRINTS" id="PR00344">
    <property type="entry name" value="BCTRLSENSOR"/>
</dbReference>
<dbReference type="EC" id="2.7.13.3" evidence="2"/>
<evidence type="ECO:0000256" key="2">
    <source>
        <dbReference type="ARBA" id="ARBA00012438"/>
    </source>
</evidence>
<evidence type="ECO:0000313" key="6">
    <source>
        <dbReference type="Proteomes" id="UP000233417"/>
    </source>
</evidence>
<dbReference type="PANTHER" id="PTHR43547:SF2">
    <property type="entry name" value="HYBRID SIGNAL TRANSDUCTION HISTIDINE KINASE C"/>
    <property type="match status" value="1"/>
</dbReference>
<keyword evidence="3" id="KW-0597">Phosphoprotein</keyword>
<dbReference type="InterPro" id="IPR005467">
    <property type="entry name" value="His_kinase_dom"/>
</dbReference>
<dbReference type="Gene3D" id="3.30.565.10">
    <property type="entry name" value="Histidine kinase-like ATPase, C-terminal domain"/>
    <property type="match status" value="1"/>
</dbReference>
<name>A0A2N2F3R7_9BACT</name>
<dbReference type="InterPro" id="IPR036890">
    <property type="entry name" value="HATPase_C_sf"/>
</dbReference>
<sequence>MNKKIAVIEDDGILLKALNIELLSKGFEVISATDGETGLGLYIAKAVVEAHGGKIWFESKSRKGTTFYFSLPKGNN</sequence>
<evidence type="ECO:0000313" key="5">
    <source>
        <dbReference type="EMBL" id="PKN02850.1"/>
    </source>
</evidence>
<evidence type="ECO:0000256" key="1">
    <source>
        <dbReference type="ARBA" id="ARBA00000085"/>
    </source>
</evidence>
<dbReference type="PROSITE" id="PS50109">
    <property type="entry name" value="HIS_KIN"/>
    <property type="match status" value="1"/>
</dbReference>
<proteinExistence type="predicted"/>
<protein>
    <recommendedName>
        <fullName evidence="2">histidine kinase</fullName>
        <ecNumber evidence="2">2.7.13.3</ecNumber>
    </recommendedName>
</protein>
<dbReference type="GO" id="GO:0000155">
    <property type="term" value="F:phosphorelay sensor kinase activity"/>
    <property type="evidence" value="ECO:0007669"/>
    <property type="project" value="TreeGrafter"/>
</dbReference>
<dbReference type="InterPro" id="IPR004358">
    <property type="entry name" value="Sig_transdc_His_kin-like_C"/>
</dbReference>
<dbReference type="InterPro" id="IPR003594">
    <property type="entry name" value="HATPase_dom"/>
</dbReference>
<evidence type="ECO:0000256" key="3">
    <source>
        <dbReference type="ARBA" id="ARBA00022553"/>
    </source>
</evidence>
<dbReference type="Pfam" id="PF02518">
    <property type="entry name" value="HATPase_c"/>
    <property type="match status" value="1"/>
</dbReference>
<dbReference type="AlphaFoldDB" id="A0A2N2F3R7"/>
<dbReference type="CDD" id="cd00075">
    <property type="entry name" value="HATPase"/>
    <property type="match status" value="1"/>
</dbReference>
<feature type="domain" description="Histidine kinase" evidence="4">
    <location>
        <begin position="1"/>
        <end position="75"/>
    </location>
</feature>
<accession>A0A2N2F3R7</accession>
<comment type="catalytic activity">
    <reaction evidence="1">
        <text>ATP + protein L-histidine = ADP + protein N-phospho-L-histidine.</text>
        <dbReference type="EC" id="2.7.13.3"/>
    </reaction>
</comment>
<reference evidence="5 6" key="1">
    <citation type="journal article" date="2017" name="ISME J.">
        <title>Potential for microbial H2 and metal transformations associated with novel bacteria and archaea in deep terrestrial subsurface sediments.</title>
        <authorList>
            <person name="Hernsdorf A.W."/>
            <person name="Amano Y."/>
            <person name="Miyakawa K."/>
            <person name="Ise K."/>
            <person name="Suzuki Y."/>
            <person name="Anantharaman K."/>
            <person name="Probst A."/>
            <person name="Burstein D."/>
            <person name="Thomas B.C."/>
            <person name="Banfield J.F."/>
        </authorList>
    </citation>
    <scope>NUCLEOTIDE SEQUENCE [LARGE SCALE GENOMIC DNA]</scope>
    <source>
        <strain evidence="5">HGW-Dojkabacteria-1</strain>
    </source>
</reference>
<organism evidence="5 6">
    <name type="scientific">Candidatus Dojkabacteria bacterium HGW-Dojkabacteria-1</name>
    <dbReference type="NCBI Taxonomy" id="2013761"/>
    <lineage>
        <taxon>Bacteria</taxon>
        <taxon>Candidatus Dojkabacteria</taxon>
    </lineage>
</organism>
<gene>
    <name evidence="5" type="ORF">CVU76_02385</name>
</gene>
<dbReference type="PANTHER" id="PTHR43547">
    <property type="entry name" value="TWO-COMPONENT HISTIDINE KINASE"/>
    <property type="match status" value="1"/>
</dbReference>
<evidence type="ECO:0000259" key="4">
    <source>
        <dbReference type="PROSITE" id="PS50109"/>
    </source>
</evidence>
<comment type="caution">
    <text evidence="5">The sequence shown here is derived from an EMBL/GenBank/DDBJ whole genome shotgun (WGS) entry which is preliminary data.</text>
</comment>
<dbReference type="SUPFAM" id="SSF55874">
    <property type="entry name" value="ATPase domain of HSP90 chaperone/DNA topoisomerase II/histidine kinase"/>
    <property type="match status" value="1"/>
</dbReference>
<dbReference type="Proteomes" id="UP000233417">
    <property type="component" value="Unassembled WGS sequence"/>
</dbReference>
<dbReference type="EMBL" id="PHAO01000001">
    <property type="protein sequence ID" value="PKN02850.1"/>
    <property type="molecule type" value="Genomic_DNA"/>
</dbReference>